<feature type="compositionally biased region" description="Basic and acidic residues" evidence="1">
    <location>
        <begin position="409"/>
        <end position="427"/>
    </location>
</feature>
<dbReference type="EMBL" id="CP053586">
    <property type="protein sequence ID" value="WNZ24835.1"/>
    <property type="molecule type" value="Genomic_DNA"/>
</dbReference>
<feature type="compositionally biased region" description="Basic and acidic residues" evidence="1">
    <location>
        <begin position="463"/>
        <end position="481"/>
    </location>
</feature>
<evidence type="ECO:0000313" key="2">
    <source>
        <dbReference type="EMBL" id="WNZ24835.1"/>
    </source>
</evidence>
<proteinExistence type="predicted"/>
<name>A0AA96WGW0_9CYAN</name>
<gene>
    <name evidence="2" type="ORF">HJG54_19610</name>
</gene>
<feature type="region of interest" description="Disordered" evidence="1">
    <location>
        <begin position="409"/>
        <end position="481"/>
    </location>
</feature>
<dbReference type="AlphaFoldDB" id="A0AA96WGW0"/>
<organism evidence="2">
    <name type="scientific">Leptolyngbya sp. NK1-12</name>
    <dbReference type="NCBI Taxonomy" id="2547451"/>
    <lineage>
        <taxon>Bacteria</taxon>
        <taxon>Bacillati</taxon>
        <taxon>Cyanobacteriota</taxon>
        <taxon>Cyanophyceae</taxon>
        <taxon>Leptolyngbyales</taxon>
        <taxon>Leptolyngbyaceae</taxon>
        <taxon>Leptolyngbya group</taxon>
        <taxon>Leptolyngbya</taxon>
    </lineage>
</organism>
<accession>A0AA96WGW0</accession>
<sequence length="527" mass="59740">MSATPLSCPVPQTFEFVPELDEFLELFPHRGSFLWAEHPQPGQRPHWNTETRHLLSDRLIKQGAYLYGVRFGSHTHYLMIDLDRKSCYHPYRDSLAVRRILAALEPIGLVRYVAVSSSYSGGIHLYFPFVQGQPSWLIAQTAKVLLENAGFNLARGQIELFPNARLSWGADYNGHRLPLQSGSYLLDPDWQPMHTTPERFVYQWRLAESANSASTPLLEQTVKQAERRPYRRLKGLAQKFLNDLNAEIELGWTGYGQTNRLLGRIALREYVFYHAIHGGQPLTGGQLAERILEVAESLPGYQQWCRHQHEIVRLSLYWARCIELSNYYPYGGQSLVESTSAHLTWNQQQSQDARERIQLAVAQLLEAGTLPVTVKARVAALKSLAKVSSDTLYKNKDLWHVENGLKAAPCEEFHPDPENRGDLRSLEPRQQGGFHPPGTNKLSPTSVPAPQGPGTDGTTALSEGEREGEIHSPSRGPKPEGIELLRSILQDLEARNRRRKARYRMTVQEVPPDERWFQPVIAGLHSQ</sequence>
<dbReference type="RefSeq" id="WP_316430824.1">
    <property type="nucleotide sequence ID" value="NZ_CP053586.1"/>
</dbReference>
<reference evidence="2" key="1">
    <citation type="submission" date="2020-05" db="EMBL/GenBank/DDBJ databases">
        <authorList>
            <person name="Zhu T."/>
            <person name="Keshari N."/>
            <person name="Lu X."/>
        </authorList>
    </citation>
    <scope>NUCLEOTIDE SEQUENCE</scope>
    <source>
        <strain evidence="2">NK1-12</strain>
    </source>
</reference>
<evidence type="ECO:0000256" key="1">
    <source>
        <dbReference type="SAM" id="MobiDB-lite"/>
    </source>
</evidence>
<protein>
    <submittedName>
        <fullName evidence="2">Uncharacterized protein</fullName>
    </submittedName>
</protein>